<feature type="region of interest" description="Disordered" evidence="5">
    <location>
        <begin position="377"/>
        <end position="407"/>
    </location>
</feature>
<dbReference type="PANTHER" id="PTHR47177:SF4">
    <property type="entry name" value="OS06G0283200 PROTEIN"/>
    <property type="match status" value="1"/>
</dbReference>
<dbReference type="Gene3D" id="3.30.40.10">
    <property type="entry name" value="Zinc/RING finger domain, C3HC4 (zinc finger)"/>
    <property type="match status" value="2"/>
</dbReference>
<protein>
    <submittedName>
        <fullName evidence="8">Phd and ring finger domain-containing protein 1</fullName>
    </submittedName>
</protein>
<name>A0AAW0KRQ0_QUESU</name>
<evidence type="ECO:0000256" key="4">
    <source>
        <dbReference type="PROSITE-ProRule" id="PRU00175"/>
    </source>
</evidence>
<dbReference type="InterPro" id="IPR013083">
    <property type="entry name" value="Znf_RING/FYVE/PHD"/>
</dbReference>
<dbReference type="Pfam" id="PF00628">
    <property type="entry name" value="PHD"/>
    <property type="match status" value="1"/>
</dbReference>
<feature type="compositionally biased region" description="Low complexity" evidence="5">
    <location>
        <begin position="13"/>
        <end position="23"/>
    </location>
</feature>
<evidence type="ECO:0000313" key="8">
    <source>
        <dbReference type="EMBL" id="KAK7841377.1"/>
    </source>
</evidence>
<evidence type="ECO:0000256" key="2">
    <source>
        <dbReference type="ARBA" id="ARBA00022771"/>
    </source>
</evidence>
<comment type="caution">
    <text evidence="8">The sequence shown here is derived from an EMBL/GenBank/DDBJ whole genome shotgun (WGS) entry which is preliminary data.</text>
</comment>
<dbReference type="PROSITE" id="PS50016">
    <property type="entry name" value="ZF_PHD_2"/>
    <property type="match status" value="1"/>
</dbReference>
<feature type="domain" description="RING-type" evidence="7">
    <location>
        <begin position="52"/>
        <end position="93"/>
    </location>
</feature>
<dbReference type="EMBL" id="PKMF04000242">
    <property type="protein sequence ID" value="KAK7841377.1"/>
    <property type="molecule type" value="Genomic_DNA"/>
</dbReference>
<keyword evidence="2 4" id="KW-0863">Zinc-finger</keyword>
<evidence type="ECO:0000259" key="7">
    <source>
        <dbReference type="PROSITE" id="PS50089"/>
    </source>
</evidence>
<dbReference type="SUPFAM" id="SSF57903">
    <property type="entry name" value="FYVE/PHD zinc finger"/>
    <property type="match status" value="1"/>
</dbReference>
<organism evidence="8 9">
    <name type="scientific">Quercus suber</name>
    <name type="common">Cork oak</name>
    <dbReference type="NCBI Taxonomy" id="58331"/>
    <lineage>
        <taxon>Eukaryota</taxon>
        <taxon>Viridiplantae</taxon>
        <taxon>Streptophyta</taxon>
        <taxon>Embryophyta</taxon>
        <taxon>Tracheophyta</taxon>
        <taxon>Spermatophyta</taxon>
        <taxon>Magnoliopsida</taxon>
        <taxon>eudicotyledons</taxon>
        <taxon>Gunneridae</taxon>
        <taxon>Pentapetalae</taxon>
        <taxon>rosids</taxon>
        <taxon>fabids</taxon>
        <taxon>Fagales</taxon>
        <taxon>Fagaceae</taxon>
        <taxon>Quercus</taxon>
    </lineage>
</organism>
<feature type="compositionally biased region" description="Polar residues" evidence="5">
    <location>
        <begin position="384"/>
        <end position="403"/>
    </location>
</feature>
<proteinExistence type="predicted"/>
<evidence type="ECO:0000256" key="1">
    <source>
        <dbReference type="ARBA" id="ARBA00022723"/>
    </source>
</evidence>
<dbReference type="SUPFAM" id="SSF57850">
    <property type="entry name" value="RING/U-box"/>
    <property type="match status" value="1"/>
</dbReference>
<gene>
    <name evidence="8" type="primary">Phrf1</name>
    <name evidence="8" type="ORF">CFP56_015504</name>
</gene>
<dbReference type="InterPro" id="IPR011011">
    <property type="entry name" value="Znf_FYVE_PHD"/>
</dbReference>
<reference evidence="8 9" key="1">
    <citation type="journal article" date="2018" name="Sci. Data">
        <title>The draft genome sequence of cork oak.</title>
        <authorList>
            <person name="Ramos A.M."/>
            <person name="Usie A."/>
            <person name="Barbosa P."/>
            <person name="Barros P.M."/>
            <person name="Capote T."/>
            <person name="Chaves I."/>
            <person name="Simoes F."/>
            <person name="Abreu I."/>
            <person name="Carrasquinho I."/>
            <person name="Faro C."/>
            <person name="Guimaraes J.B."/>
            <person name="Mendonca D."/>
            <person name="Nobrega F."/>
            <person name="Rodrigues L."/>
            <person name="Saibo N.J.M."/>
            <person name="Varela M.C."/>
            <person name="Egas C."/>
            <person name="Matos J."/>
            <person name="Miguel C.M."/>
            <person name="Oliveira M.M."/>
            <person name="Ricardo C.P."/>
            <person name="Goncalves S."/>
        </authorList>
    </citation>
    <scope>NUCLEOTIDE SEQUENCE [LARGE SCALE GENOMIC DNA]</scope>
    <source>
        <strain evidence="9">cv. HL8</strain>
    </source>
</reference>
<keyword evidence="1" id="KW-0479">Metal-binding</keyword>
<dbReference type="InterPro" id="IPR017907">
    <property type="entry name" value="Znf_RING_CS"/>
</dbReference>
<dbReference type="PROSITE" id="PS00518">
    <property type="entry name" value="ZF_RING_1"/>
    <property type="match status" value="1"/>
</dbReference>
<feature type="compositionally biased region" description="Low complexity" evidence="5">
    <location>
        <begin position="332"/>
        <end position="345"/>
    </location>
</feature>
<dbReference type="GO" id="GO:0008270">
    <property type="term" value="F:zinc ion binding"/>
    <property type="evidence" value="ECO:0007669"/>
    <property type="project" value="UniProtKB-KW"/>
</dbReference>
<dbReference type="AlphaFoldDB" id="A0AAW0KRQ0"/>
<accession>A0AAW0KRQ0</accession>
<evidence type="ECO:0000256" key="3">
    <source>
        <dbReference type="ARBA" id="ARBA00022833"/>
    </source>
</evidence>
<evidence type="ECO:0000313" key="9">
    <source>
        <dbReference type="Proteomes" id="UP000237347"/>
    </source>
</evidence>
<dbReference type="PANTHER" id="PTHR47177">
    <property type="entry name" value="F18C1.6 PROTEIN"/>
    <property type="match status" value="1"/>
</dbReference>
<evidence type="ECO:0000259" key="6">
    <source>
        <dbReference type="PROSITE" id="PS50016"/>
    </source>
</evidence>
<dbReference type="SMART" id="SM00249">
    <property type="entry name" value="PHD"/>
    <property type="match status" value="1"/>
</dbReference>
<feature type="domain" description="PHD-type" evidence="6">
    <location>
        <begin position="136"/>
        <end position="185"/>
    </location>
</feature>
<feature type="compositionally biased region" description="Polar residues" evidence="5">
    <location>
        <begin position="317"/>
        <end position="329"/>
    </location>
</feature>
<feature type="region of interest" description="Disordered" evidence="5">
    <location>
        <begin position="308"/>
        <end position="363"/>
    </location>
</feature>
<feature type="region of interest" description="Disordered" evidence="5">
    <location>
        <begin position="1"/>
        <end position="44"/>
    </location>
</feature>
<dbReference type="InterPro" id="IPR001841">
    <property type="entry name" value="Znf_RING"/>
</dbReference>
<dbReference type="SMART" id="SM00184">
    <property type="entry name" value="RING"/>
    <property type="match status" value="2"/>
</dbReference>
<dbReference type="InterPro" id="IPR019787">
    <property type="entry name" value="Znf_PHD-finger"/>
</dbReference>
<dbReference type="InterPro" id="IPR001965">
    <property type="entry name" value="Znf_PHD"/>
</dbReference>
<feature type="compositionally biased region" description="Polar residues" evidence="5">
    <location>
        <begin position="346"/>
        <end position="356"/>
    </location>
</feature>
<keyword evidence="9" id="KW-1185">Reference proteome</keyword>
<sequence length="697" mass="77609">MAATESPNKRCKTLSPTSSSTSKSKIEDDDEPNNHHHQEQQQQWTANSASPCMICLSDGGESIRGIIDCCDHYFCFLCIMEWSKVESRCPICKRRFSTIQRLFKDAVQRVVKVPLRDQVCTPYGNSTSGPLDPYSQIQCNVCHQMTDDSLLLLCDLCDSASHTYCVGLGFTVPEGDWFCHDCTVCRTEHIIRERDDDSDNETVLPTAEEHVTIFDMVQDSNSRMVNRTATRIFSNTNQLSPPVALDRGNNVAQGVNGPGTRKFQNVADRATQSGPRTLQRCRNVHSRIRALRQNWNAFRNGSLSFSSSSLKSGNGSCQKQKTSAVLNDRSSQHLSSSTSSQQSTTEDGSAQSSGDNRGSDDIDKAWKMMVRAKSMELARESTRSIDQVTKLPSSTGRASKDATSISSSFQSFKQPQFGAKDLGRTAKEKETKYCSIQKEKGKCQFPKLEKQKQSCVTTNETVESSEGLKTTHLPGSFKSSFSRYEWSSIKGDVCYQNGSRLLQKNINGASSNVPDEQHGSSSLMDVVGSMSRASDPFYAKLELSTSSPGKADVPKERVRLGKDCTHSNDRKDNDAKSEIQSLVKLNMKILSRDKKLGVDAFKEIARLATHTILAACGLEHRKSGVHFFPRSVCSHIEHIQQLHKSTLMPNSCRECFCTFVKDVVETIMFEKALLKLLIELLPTHLNVVPKESRHDRV</sequence>
<dbReference type="PROSITE" id="PS50089">
    <property type="entry name" value="ZF_RING_2"/>
    <property type="match status" value="1"/>
</dbReference>
<keyword evidence="3" id="KW-0862">Zinc</keyword>
<dbReference type="Pfam" id="PF13639">
    <property type="entry name" value="zf-RING_2"/>
    <property type="match status" value="1"/>
</dbReference>
<dbReference type="Proteomes" id="UP000237347">
    <property type="component" value="Unassembled WGS sequence"/>
</dbReference>
<evidence type="ECO:0000256" key="5">
    <source>
        <dbReference type="SAM" id="MobiDB-lite"/>
    </source>
</evidence>